<organism evidence="1 2">
    <name type="scientific">Pseudomonas fluorescens</name>
    <dbReference type="NCBI Taxonomy" id="294"/>
    <lineage>
        <taxon>Bacteria</taxon>
        <taxon>Pseudomonadati</taxon>
        <taxon>Pseudomonadota</taxon>
        <taxon>Gammaproteobacteria</taxon>
        <taxon>Pseudomonadales</taxon>
        <taxon>Pseudomonadaceae</taxon>
        <taxon>Pseudomonas</taxon>
    </lineage>
</organism>
<dbReference type="Pfam" id="PF07119">
    <property type="entry name" value="DUF1375"/>
    <property type="match status" value="1"/>
</dbReference>
<dbReference type="AlphaFoldDB" id="A0A0N9X1B6"/>
<protein>
    <recommendedName>
        <fullName evidence="3">YceK/YidQ family lipoprotein</fullName>
    </recommendedName>
</protein>
<evidence type="ECO:0000313" key="1">
    <source>
        <dbReference type="EMBL" id="ALI04358.1"/>
    </source>
</evidence>
<sequence>MLRKLILIFSLSQLSGCAWLVANSHGSIACFNGTELEFKEMMPLVGPFIILDLPFTLVADTLSLPACL</sequence>
<accession>A0A0N9X1B6</accession>
<dbReference type="Proteomes" id="UP000066487">
    <property type="component" value="Chromosome"/>
</dbReference>
<reference evidence="2" key="1">
    <citation type="submission" date="2015-09" db="EMBL/GenBank/DDBJ databases">
        <title>Whole genome sequence of Pseudomonas fluorescens FW300-N2E3.</title>
        <authorList>
            <person name="Ray J."/>
            <person name="Melnyk R."/>
            <person name="Deutschbauer A."/>
        </authorList>
    </citation>
    <scope>NUCLEOTIDE SEQUENCE [LARGE SCALE GENOMIC DNA]</scope>
    <source>
        <strain evidence="2">FW300-N2E3</strain>
    </source>
</reference>
<dbReference type="PROSITE" id="PS51257">
    <property type="entry name" value="PROKAR_LIPOPROTEIN"/>
    <property type="match status" value="1"/>
</dbReference>
<evidence type="ECO:0008006" key="3">
    <source>
        <dbReference type="Google" id="ProtNLM"/>
    </source>
</evidence>
<name>A0A0N9X1B6_PSEFL</name>
<evidence type="ECO:0000313" key="2">
    <source>
        <dbReference type="Proteomes" id="UP000066487"/>
    </source>
</evidence>
<proteinExistence type="predicted"/>
<reference evidence="1 2" key="2">
    <citation type="journal article" date="2018" name="Nature">
        <title>Mutant phenotypes for thousands of bacterial genes of unknown function.</title>
        <authorList>
            <person name="Price M.N."/>
            <person name="Wetmore K.M."/>
            <person name="Waters R.J."/>
            <person name="Callaghan M."/>
            <person name="Ray J."/>
            <person name="Liu H."/>
            <person name="Kuehl J.V."/>
            <person name="Melnyk R.A."/>
            <person name="Lamson J.S."/>
            <person name="Suh Y."/>
            <person name="Carlson H.K."/>
            <person name="Esquivel Z."/>
            <person name="Sadeeshkumar H."/>
            <person name="Chakraborty R."/>
            <person name="Zane G.M."/>
            <person name="Rubin B.E."/>
            <person name="Wall J.D."/>
            <person name="Visel A."/>
            <person name="Bristow J."/>
            <person name="Blow M.J."/>
            <person name="Arkin A.P."/>
            <person name="Deutschbauer A.M."/>
        </authorList>
    </citation>
    <scope>NUCLEOTIDE SEQUENCE [LARGE SCALE GENOMIC DNA]</scope>
    <source>
        <strain evidence="1 2">FW300-N2E3</strain>
    </source>
</reference>
<dbReference type="InterPro" id="IPR010780">
    <property type="entry name" value="DUF1375"/>
</dbReference>
<dbReference type="EMBL" id="CP012830">
    <property type="protein sequence ID" value="ALI04358.1"/>
    <property type="molecule type" value="Genomic_DNA"/>
</dbReference>
<gene>
    <name evidence="1" type="ORF">AO353_26055</name>
</gene>